<dbReference type="EMBL" id="JBHMCF010000061">
    <property type="protein sequence ID" value="MFB9477386.1"/>
    <property type="molecule type" value="Genomic_DNA"/>
</dbReference>
<sequence>MTQIAHAAVPVAGDGDSSRLADPDYALSPVVAVRVAGLPVAGLERMRCTRTWRLVDELADVSSRLRREGAELSEPLHEVIGGVAAGPLRAGLVALRRAVFAGRRLGGRAVSAEVLGALPAGLAARIGAWTALRRRADELRAALPGVLAEEAREKTGVLREAVSDAGFRHGLAQGSAVLADRLEAWLGGRPPERQEVLRLARYLARASVKTSPYATFTAGGLGRWETDGPAVATGGEPSWLVMAELDRAVLRPLWAVLTRHRRVRERARLRVNPSAADDGERVWFLSPGPGEPLSSVPATAQVRQALDWVRRRDDATLAAAPGIEPLAEAGLVEYVPPYDEQGPDPMGELASWLAADGAAPYALAVSRVAQALRAEPARSSGVVRAALREVLPPGPSLPEKNLLWHSAVIPGVAGRLNASAWRGVCDDLDALRGLLGLFDPDLPVKVAAAAYFVDRYGPTSRLHAMALYRDVHSGAPGAGGELLRAMLRDPVAGTRALPDVDPPAGLRRLTELRRGFWDRLGAGPITDATPPGPAGTGPRTSGEVPVVDVTAGRLAALAESWPGFVRPPGSICCYVQAVPEAAGVRAVVNSVSAGYGRGLSRLHRLVALAGGEAPPVEELRAAQGDVLVAECRGLAGGGLNVRPATADVALDHPFTAPDAHLPAVTPAELTVGYDREHDRLALLDGAGRPVRPVHLGMTAQYWLPPWLQFLVRVFGEPSTAMVPGWVFRTRSEPPQEGVVECWPRVDVGRVTVARAAWRMRAGVFPVPAKGESEAAYLPRLAEWLAGHGVPRRFFARVVDVGQGLLAGLLSKDRKPMYVDVADLLLLTGFVRTLRDPGALLVVEEALPDPSQAPRYGDEARVTEYVIQLSARPVS</sequence>
<evidence type="ECO:0000313" key="3">
    <source>
        <dbReference type="EMBL" id="MFB9477386.1"/>
    </source>
</evidence>
<dbReference type="RefSeq" id="WP_379485398.1">
    <property type="nucleotide sequence ID" value="NZ_JBHMCF010000061.1"/>
</dbReference>
<feature type="region of interest" description="Disordered" evidence="1">
    <location>
        <begin position="521"/>
        <end position="544"/>
    </location>
</feature>
<reference evidence="3 4" key="1">
    <citation type="submission" date="2024-09" db="EMBL/GenBank/DDBJ databases">
        <authorList>
            <person name="Sun Q."/>
            <person name="Mori K."/>
        </authorList>
    </citation>
    <scope>NUCLEOTIDE SEQUENCE [LARGE SCALE GENOMIC DNA]</scope>
    <source>
        <strain evidence="3 4">JCM 3324</strain>
    </source>
</reference>
<feature type="domain" description="Lantibiotic dehydratase N-terminal" evidence="2">
    <location>
        <begin position="164"/>
        <end position="311"/>
    </location>
</feature>
<proteinExistence type="predicted"/>
<dbReference type="Proteomes" id="UP001589568">
    <property type="component" value="Unassembled WGS sequence"/>
</dbReference>
<organism evidence="3 4">
    <name type="scientific">Nonomuraea salmonea</name>
    <dbReference type="NCBI Taxonomy" id="46181"/>
    <lineage>
        <taxon>Bacteria</taxon>
        <taxon>Bacillati</taxon>
        <taxon>Actinomycetota</taxon>
        <taxon>Actinomycetes</taxon>
        <taxon>Streptosporangiales</taxon>
        <taxon>Streptosporangiaceae</taxon>
        <taxon>Nonomuraea</taxon>
    </lineage>
</organism>
<protein>
    <submittedName>
        <fullName evidence="3">Lantibiotic dehydratase</fullName>
    </submittedName>
</protein>
<comment type="caution">
    <text evidence="3">The sequence shown here is derived from an EMBL/GenBank/DDBJ whole genome shotgun (WGS) entry which is preliminary data.</text>
</comment>
<evidence type="ECO:0000256" key="1">
    <source>
        <dbReference type="SAM" id="MobiDB-lite"/>
    </source>
</evidence>
<evidence type="ECO:0000259" key="2">
    <source>
        <dbReference type="Pfam" id="PF04738"/>
    </source>
</evidence>
<dbReference type="Pfam" id="PF04738">
    <property type="entry name" value="Lant_dehydr_N"/>
    <property type="match status" value="1"/>
</dbReference>
<gene>
    <name evidence="3" type="ORF">ACFFR3_48495</name>
</gene>
<keyword evidence="4" id="KW-1185">Reference proteome</keyword>
<accession>A0ABV5P483</accession>
<evidence type="ECO:0000313" key="4">
    <source>
        <dbReference type="Proteomes" id="UP001589568"/>
    </source>
</evidence>
<name>A0ABV5P483_9ACTN</name>
<dbReference type="InterPro" id="IPR006827">
    <property type="entry name" value="Lant_deHydtase_N"/>
</dbReference>